<evidence type="ECO:0000313" key="1">
    <source>
        <dbReference type="EMBL" id="KAK3227252.1"/>
    </source>
</evidence>
<comment type="caution">
    <text evidence="1">The sequence shown here is derived from an EMBL/GenBank/DDBJ whole genome shotgun (WGS) entry which is preliminary data.</text>
</comment>
<proteinExistence type="predicted"/>
<dbReference type="AlphaFoldDB" id="A0AAE0AZX1"/>
<dbReference type="EMBL" id="JANJYJ010000002">
    <property type="protein sequence ID" value="KAK3227252.1"/>
    <property type="molecule type" value="Genomic_DNA"/>
</dbReference>
<keyword evidence="2" id="KW-1185">Reference proteome</keyword>
<accession>A0AAE0AZX1</accession>
<name>A0AAE0AZX1_9ROSI</name>
<sequence length="247" mass="28877">MIHLQRLRTTSILKWVSSNFVENHVRSSKSPFERIGSIYIAQNPRRFYGRKRNVKPENIENVDEMTLACDDNVRKVSPAIRREAQAALLEYLHSTRSLPFTDAEHMSKNSPYFLEKILERIKDEGDIRQSVVRYLRYHPINEFEPFFESAGLKPCEYNPLLPRKLMYLSDDNLLLNNYYVLCNYGIDRNKIGKIFKEAMEVFQHDFGILPSKLQAYEELGLHQSFIVSRNSSGEVCFKFEAVCSIPK</sequence>
<reference evidence="1" key="1">
    <citation type="journal article" date="2023" name="Plant J.">
        <title>Genome sequences and population genomics provide insights into the demographic history, inbreeding, and mutation load of two 'living fossil' tree species of Dipteronia.</title>
        <authorList>
            <person name="Feng Y."/>
            <person name="Comes H.P."/>
            <person name="Chen J."/>
            <person name="Zhu S."/>
            <person name="Lu R."/>
            <person name="Zhang X."/>
            <person name="Li P."/>
            <person name="Qiu J."/>
            <person name="Olsen K.M."/>
            <person name="Qiu Y."/>
        </authorList>
    </citation>
    <scope>NUCLEOTIDE SEQUENCE</scope>
    <source>
        <strain evidence="1">NBL</strain>
    </source>
</reference>
<organism evidence="1 2">
    <name type="scientific">Dipteronia sinensis</name>
    <dbReference type="NCBI Taxonomy" id="43782"/>
    <lineage>
        <taxon>Eukaryota</taxon>
        <taxon>Viridiplantae</taxon>
        <taxon>Streptophyta</taxon>
        <taxon>Embryophyta</taxon>
        <taxon>Tracheophyta</taxon>
        <taxon>Spermatophyta</taxon>
        <taxon>Magnoliopsida</taxon>
        <taxon>eudicotyledons</taxon>
        <taxon>Gunneridae</taxon>
        <taxon>Pentapetalae</taxon>
        <taxon>rosids</taxon>
        <taxon>malvids</taxon>
        <taxon>Sapindales</taxon>
        <taxon>Sapindaceae</taxon>
        <taxon>Hippocastanoideae</taxon>
        <taxon>Acereae</taxon>
        <taxon>Dipteronia</taxon>
    </lineage>
</organism>
<protein>
    <submittedName>
        <fullName evidence="1">Uncharacterized protein</fullName>
    </submittedName>
</protein>
<evidence type="ECO:0000313" key="2">
    <source>
        <dbReference type="Proteomes" id="UP001281410"/>
    </source>
</evidence>
<dbReference type="Proteomes" id="UP001281410">
    <property type="component" value="Unassembled WGS sequence"/>
</dbReference>
<gene>
    <name evidence="1" type="ORF">Dsin_007114</name>
</gene>